<evidence type="ECO:0008006" key="5">
    <source>
        <dbReference type="Google" id="ProtNLM"/>
    </source>
</evidence>
<dbReference type="PANTHER" id="PTHR35024:SF4">
    <property type="entry name" value="POLYMER-FORMING CYTOSKELETAL PROTEIN"/>
    <property type="match status" value="1"/>
</dbReference>
<sequence>MSVFRRRRDETPGAAPGAASPSSGGADSADKPGASVPVARDPELGVPPFRPAPKEPPAVGATAPRPNAAPASPVAGAARPGTPTLAGARSVGAAAVTQGGGVPRAEAGDRRTLVVGKGISLQGTVSDAERLVVEGTVESQMIQAAELLITHSGVFKGEVQIEDAEVAGTFDGTLTATGSLVIRATGKVLGVARCRRLQVEEGGQITGRMEMLTDAALSGAAARAPVPPAMPTAAPARTPEPAEA</sequence>
<proteinExistence type="inferred from homology"/>
<feature type="compositionally biased region" description="Low complexity" evidence="2">
    <location>
        <begin position="12"/>
        <end position="27"/>
    </location>
</feature>
<gene>
    <name evidence="3" type="ORF">GCM10010964_03670</name>
</gene>
<name>A0A8J3EC33_9PROT</name>
<accession>A0A8J3EC33</accession>
<dbReference type="Pfam" id="PF04519">
    <property type="entry name" value="Bactofilin"/>
    <property type="match status" value="1"/>
</dbReference>
<feature type="compositionally biased region" description="Low complexity" evidence="2">
    <location>
        <begin position="231"/>
        <end position="244"/>
    </location>
</feature>
<dbReference type="Proteomes" id="UP000597507">
    <property type="component" value="Unassembled WGS sequence"/>
</dbReference>
<dbReference type="AlphaFoldDB" id="A0A8J3EC33"/>
<protein>
    <recommendedName>
        <fullName evidence="5">Polymer-forming cytoskeletal protein</fullName>
    </recommendedName>
</protein>
<dbReference type="PANTHER" id="PTHR35024">
    <property type="entry name" value="HYPOTHETICAL CYTOSOLIC PROTEIN"/>
    <property type="match status" value="1"/>
</dbReference>
<keyword evidence="4" id="KW-1185">Reference proteome</keyword>
<evidence type="ECO:0000313" key="3">
    <source>
        <dbReference type="EMBL" id="GGG18682.1"/>
    </source>
</evidence>
<dbReference type="RefSeq" id="WP_188897818.1">
    <property type="nucleotide sequence ID" value="NZ_BMKS01000001.1"/>
</dbReference>
<feature type="compositionally biased region" description="Low complexity" evidence="2">
    <location>
        <begin position="66"/>
        <end position="80"/>
    </location>
</feature>
<feature type="region of interest" description="Disordered" evidence="2">
    <location>
        <begin position="1"/>
        <end position="83"/>
    </location>
</feature>
<evidence type="ECO:0000256" key="1">
    <source>
        <dbReference type="ARBA" id="ARBA00044755"/>
    </source>
</evidence>
<comment type="caution">
    <text evidence="3">The sequence shown here is derived from an EMBL/GenBank/DDBJ whole genome shotgun (WGS) entry which is preliminary data.</text>
</comment>
<organism evidence="3 4">
    <name type="scientific">Caldovatus sediminis</name>
    <dbReference type="NCBI Taxonomy" id="2041189"/>
    <lineage>
        <taxon>Bacteria</taxon>
        <taxon>Pseudomonadati</taxon>
        <taxon>Pseudomonadota</taxon>
        <taxon>Alphaproteobacteria</taxon>
        <taxon>Acetobacterales</taxon>
        <taxon>Roseomonadaceae</taxon>
        <taxon>Caldovatus</taxon>
    </lineage>
</organism>
<reference evidence="3 4" key="1">
    <citation type="journal article" date="2014" name="Int. J. Syst. Evol. Microbiol.">
        <title>Complete genome sequence of Corynebacterium casei LMG S-19264T (=DSM 44701T), isolated from a smear-ripened cheese.</title>
        <authorList>
            <consortium name="US DOE Joint Genome Institute (JGI-PGF)"/>
            <person name="Walter F."/>
            <person name="Albersmeier A."/>
            <person name="Kalinowski J."/>
            <person name="Ruckert C."/>
        </authorList>
    </citation>
    <scope>NUCLEOTIDE SEQUENCE [LARGE SCALE GENOMIC DNA]</scope>
    <source>
        <strain evidence="3 4">CGMCC 1.16330</strain>
    </source>
</reference>
<dbReference type="InterPro" id="IPR007607">
    <property type="entry name" value="BacA/B"/>
</dbReference>
<evidence type="ECO:0000313" key="4">
    <source>
        <dbReference type="Proteomes" id="UP000597507"/>
    </source>
</evidence>
<evidence type="ECO:0000256" key="2">
    <source>
        <dbReference type="SAM" id="MobiDB-lite"/>
    </source>
</evidence>
<feature type="region of interest" description="Disordered" evidence="2">
    <location>
        <begin position="222"/>
        <end position="244"/>
    </location>
</feature>
<dbReference type="EMBL" id="BMKS01000001">
    <property type="protein sequence ID" value="GGG18682.1"/>
    <property type="molecule type" value="Genomic_DNA"/>
</dbReference>
<comment type="similarity">
    <text evidence="1">Belongs to the bactofilin family.</text>
</comment>